<dbReference type="OrthoDB" id="9808281at2"/>
<dbReference type="InterPro" id="IPR037143">
    <property type="entry name" value="4-PPantetheinyl_Trfase_dom_sf"/>
</dbReference>
<evidence type="ECO:0000313" key="4">
    <source>
        <dbReference type="EMBL" id="ABI68395.1"/>
    </source>
</evidence>
<dbReference type="KEGG" id="swo:Swol_1085"/>
<protein>
    <submittedName>
        <fullName evidence="4">Phosphopantetheinyl transferase-like protein</fullName>
    </submittedName>
</protein>
<gene>
    <name evidence="4" type="ordered locus">Swol_1085</name>
</gene>
<dbReference type="GO" id="GO:0000287">
    <property type="term" value="F:magnesium ion binding"/>
    <property type="evidence" value="ECO:0007669"/>
    <property type="project" value="InterPro"/>
</dbReference>
<reference evidence="5" key="1">
    <citation type="journal article" date="2010" name="Environ. Microbiol.">
        <title>The genome of Syntrophomonas wolfei: new insights into syntrophic metabolism and biohydrogen production.</title>
        <authorList>
            <person name="Sieber J.R."/>
            <person name="Sims D.R."/>
            <person name="Han C."/>
            <person name="Kim E."/>
            <person name="Lykidis A."/>
            <person name="Lapidus A.L."/>
            <person name="McDonnald E."/>
            <person name="Rohlin L."/>
            <person name="Culley D.E."/>
            <person name="Gunsalus R."/>
            <person name="McInerney M.J."/>
        </authorList>
    </citation>
    <scope>NUCLEOTIDE SEQUENCE [LARGE SCALE GENOMIC DNA]</scope>
    <source>
        <strain evidence="5">DSM 2245B / Goettingen</strain>
    </source>
</reference>
<keyword evidence="2 4" id="KW-0808">Transferase</keyword>
<proteinExistence type="inferred from homology"/>
<dbReference type="InterPro" id="IPR008278">
    <property type="entry name" value="4-PPantetheinyl_Trfase_dom"/>
</dbReference>
<dbReference type="STRING" id="335541.Swol_1085"/>
<dbReference type="InterPro" id="IPR050559">
    <property type="entry name" value="P-Pant_transferase_sf"/>
</dbReference>
<dbReference type="SUPFAM" id="SSF56214">
    <property type="entry name" value="4'-phosphopantetheinyl transferase"/>
    <property type="match status" value="2"/>
</dbReference>
<dbReference type="PANTHER" id="PTHR12215:SF10">
    <property type="entry name" value="L-AMINOADIPATE-SEMIALDEHYDE DEHYDROGENASE-PHOSPHOPANTETHEINYL TRANSFERASE"/>
    <property type="match status" value="1"/>
</dbReference>
<organism evidence="4 5">
    <name type="scientific">Syntrophomonas wolfei subsp. wolfei (strain DSM 2245B / Goettingen)</name>
    <dbReference type="NCBI Taxonomy" id="335541"/>
    <lineage>
        <taxon>Bacteria</taxon>
        <taxon>Bacillati</taxon>
        <taxon>Bacillota</taxon>
        <taxon>Clostridia</taxon>
        <taxon>Eubacteriales</taxon>
        <taxon>Syntrophomonadaceae</taxon>
        <taxon>Syntrophomonas</taxon>
    </lineage>
</organism>
<comment type="similarity">
    <text evidence="1">Belongs to the P-Pant transferase superfamily. Gsp/Sfp/HetI/AcpT family.</text>
</comment>
<evidence type="ECO:0000313" key="5">
    <source>
        <dbReference type="Proteomes" id="UP000001968"/>
    </source>
</evidence>
<evidence type="ECO:0000259" key="3">
    <source>
        <dbReference type="Pfam" id="PF01648"/>
    </source>
</evidence>
<dbReference type="EMBL" id="CP000448">
    <property type="protein sequence ID" value="ABI68395.1"/>
    <property type="molecule type" value="Genomic_DNA"/>
</dbReference>
<dbReference type="AlphaFoldDB" id="Q0AY09"/>
<sequence>MIKLYLMKISGLEPDDIKWKKHVSPKRYEKMLSYRQKKDRALSLGVELLLNAALQELYPGIRCPVAYVEDENGKPYLPDYPAIYFNLSHAEEYAACALSDAALGVDIEYCADIDGDIARSYFTGQEYEYICGKPESKRLEAFYDLWVLKESYMKACGVGFRLALDAFCLQMGDRITLLQDGQIQPCSFFLTQFENYKLAVCYQGDEDASITPIFCEPQNLYLTPLQKFINIHWLV</sequence>
<dbReference type="Proteomes" id="UP000001968">
    <property type="component" value="Chromosome"/>
</dbReference>
<evidence type="ECO:0000256" key="1">
    <source>
        <dbReference type="ARBA" id="ARBA00010990"/>
    </source>
</evidence>
<name>Q0AY09_SYNWW</name>
<keyword evidence="5" id="KW-1185">Reference proteome</keyword>
<evidence type="ECO:0000256" key="2">
    <source>
        <dbReference type="ARBA" id="ARBA00022679"/>
    </source>
</evidence>
<dbReference type="GO" id="GO:0019878">
    <property type="term" value="P:lysine biosynthetic process via aminoadipic acid"/>
    <property type="evidence" value="ECO:0007669"/>
    <property type="project" value="TreeGrafter"/>
</dbReference>
<feature type="domain" description="4'-phosphopantetheinyl transferase" evidence="3">
    <location>
        <begin position="103"/>
        <end position="201"/>
    </location>
</feature>
<dbReference type="GO" id="GO:0008897">
    <property type="term" value="F:holo-[acyl-carrier-protein] synthase activity"/>
    <property type="evidence" value="ECO:0007669"/>
    <property type="project" value="InterPro"/>
</dbReference>
<dbReference type="Pfam" id="PF01648">
    <property type="entry name" value="ACPS"/>
    <property type="match status" value="1"/>
</dbReference>
<dbReference type="PANTHER" id="PTHR12215">
    <property type="entry name" value="PHOSPHOPANTETHEINE TRANSFERASE"/>
    <property type="match status" value="1"/>
</dbReference>
<accession>Q0AY09</accession>
<dbReference type="eggNOG" id="COG2091">
    <property type="taxonomic scope" value="Bacteria"/>
</dbReference>
<dbReference type="Gene3D" id="3.90.470.20">
    <property type="entry name" value="4'-phosphopantetheinyl transferase domain"/>
    <property type="match status" value="2"/>
</dbReference>
<dbReference type="GO" id="GO:0005829">
    <property type="term" value="C:cytosol"/>
    <property type="evidence" value="ECO:0007669"/>
    <property type="project" value="TreeGrafter"/>
</dbReference>
<dbReference type="HOGENOM" id="CLU_057011_6_2_9"/>